<keyword evidence="2" id="KW-1185">Reference proteome</keyword>
<organism evidence="1 2">
    <name type="scientific">Robertmurraya yapensis</name>
    <name type="common">ex Hitch et al 2024</name>
    <dbReference type="NCBI Taxonomy" id="3133160"/>
    <lineage>
        <taxon>Bacteria</taxon>
        <taxon>Bacillati</taxon>
        <taxon>Bacillota</taxon>
        <taxon>Bacilli</taxon>
        <taxon>Bacillales</taxon>
        <taxon>Bacillaceae</taxon>
        <taxon>Robertmurraya</taxon>
    </lineage>
</organism>
<sequence>MNKEEPLRDQAQRLRKRISKKSEAHEELITTSSTLPPRSRVHQQEQKRKKTRVKLKYPIIRLLAIFFILLPVVSIYIINHNKEKASTESVDHNEQGNIESVNVTDEDEGVSISDSTVIEENVEDVNEEIVAESVAGSEEEANQETEVVESEEMENPASTQTTVNDKNTTPPVTATETNTASEAVQSHTVQPGETLYRIAMKYYGSQTGIEKIKQANNIQGNEIQVGQTIKIPK</sequence>
<protein>
    <submittedName>
        <fullName evidence="1">LysM peptidoglycan-binding domain-containing protein</fullName>
    </submittedName>
</protein>
<evidence type="ECO:0000313" key="1">
    <source>
        <dbReference type="EMBL" id="MEQ2528171.1"/>
    </source>
</evidence>
<gene>
    <name evidence="1" type="ORF">WMO40_15910</name>
</gene>
<dbReference type="EMBL" id="JBBMEW010000015">
    <property type="protein sequence ID" value="MEQ2528171.1"/>
    <property type="molecule type" value="Genomic_DNA"/>
</dbReference>
<proteinExistence type="predicted"/>
<name>A0ACC6SE74_9BACI</name>
<comment type="caution">
    <text evidence="1">The sequence shown here is derived from an EMBL/GenBank/DDBJ whole genome shotgun (WGS) entry which is preliminary data.</text>
</comment>
<evidence type="ECO:0000313" key="2">
    <source>
        <dbReference type="Proteomes" id="UP001439875"/>
    </source>
</evidence>
<dbReference type="Proteomes" id="UP001439875">
    <property type="component" value="Unassembled WGS sequence"/>
</dbReference>
<reference evidence="1" key="1">
    <citation type="submission" date="2024-03" db="EMBL/GenBank/DDBJ databases">
        <title>Human intestinal bacterial collection.</title>
        <authorList>
            <person name="Pauvert C."/>
            <person name="Hitch T.C.A."/>
            <person name="Clavel T."/>
        </authorList>
    </citation>
    <scope>NUCLEOTIDE SEQUENCE</scope>
    <source>
        <strain evidence="1">CLA-AA-H227</strain>
    </source>
</reference>
<accession>A0ACC6SE74</accession>